<dbReference type="InterPro" id="IPR011009">
    <property type="entry name" value="Kinase-like_dom_sf"/>
</dbReference>
<dbReference type="InterPro" id="IPR008266">
    <property type="entry name" value="Tyr_kinase_AS"/>
</dbReference>
<dbReference type="OrthoDB" id="2797568at2759"/>
<feature type="region of interest" description="Disordered" evidence="1">
    <location>
        <begin position="604"/>
        <end position="634"/>
    </location>
</feature>
<feature type="region of interest" description="Disordered" evidence="1">
    <location>
        <begin position="460"/>
        <end position="511"/>
    </location>
</feature>
<dbReference type="EMBL" id="KZ857429">
    <property type="protein sequence ID" value="RDX46240.1"/>
    <property type="molecule type" value="Genomic_DNA"/>
</dbReference>
<evidence type="ECO:0000313" key="4">
    <source>
        <dbReference type="Proteomes" id="UP000256964"/>
    </source>
</evidence>
<dbReference type="AlphaFoldDB" id="A0A371D109"/>
<evidence type="ECO:0000259" key="2">
    <source>
        <dbReference type="Pfam" id="PF17667"/>
    </source>
</evidence>
<dbReference type="PANTHER" id="PTHR38248:SF2">
    <property type="entry name" value="FUNK1 11"/>
    <property type="match status" value="1"/>
</dbReference>
<reference evidence="3 4" key="1">
    <citation type="journal article" date="2018" name="Biotechnol. Biofuels">
        <title>Integrative visual omics of the white-rot fungus Polyporus brumalis exposes the biotechnological potential of its oxidative enzymes for delignifying raw plant biomass.</title>
        <authorList>
            <person name="Miyauchi S."/>
            <person name="Rancon A."/>
            <person name="Drula E."/>
            <person name="Hage H."/>
            <person name="Chaduli D."/>
            <person name="Favel A."/>
            <person name="Grisel S."/>
            <person name="Henrissat B."/>
            <person name="Herpoel-Gimbert I."/>
            <person name="Ruiz-Duenas F.J."/>
            <person name="Chevret D."/>
            <person name="Hainaut M."/>
            <person name="Lin J."/>
            <person name="Wang M."/>
            <person name="Pangilinan J."/>
            <person name="Lipzen A."/>
            <person name="Lesage-Meessen L."/>
            <person name="Navarro D."/>
            <person name="Riley R."/>
            <person name="Grigoriev I.V."/>
            <person name="Zhou S."/>
            <person name="Raouche S."/>
            <person name="Rosso M.N."/>
        </authorList>
    </citation>
    <scope>NUCLEOTIDE SEQUENCE [LARGE SCALE GENOMIC DNA]</scope>
    <source>
        <strain evidence="3 4">BRFM 1820</strain>
    </source>
</reference>
<feature type="compositionally biased region" description="Low complexity" evidence="1">
    <location>
        <begin position="350"/>
        <end position="370"/>
    </location>
</feature>
<feature type="compositionally biased region" description="Low complexity" evidence="1">
    <location>
        <begin position="892"/>
        <end position="909"/>
    </location>
</feature>
<feature type="compositionally biased region" description="Basic and acidic residues" evidence="1">
    <location>
        <begin position="622"/>
        <end position="634"/>
    </location>
</feature>
<dbReference type="InterPro" id="IPR040976">
    <property type="entry name" value="Pkinase_fungal"/>
</dbReference>
<organism evidence="3 4">
    <name type="scientific">Lentinus brumalis</name>
    <dbReference type="NCBI Taxonomy" id="2498619"/>
    <lineage>
        <taxon>Eukaryota</taxon>
        <taxon>Fungi</taxon>
        <taxon>Dikarya</taxon>
        <taxon>Basidiomycota</taxon>
        <taxon>Agaricomycotina</taxon>
        <taxon>Agaricomycetes</taxon>
        <taxon>Polyporales</taxon>
        <taxon>Polyporaceae</taxon>
        <taxon>Lentinus</taxon>
    </lineage>
</organism>
<feature type="compositionally biased region" description="Basic and acidic residues" evidence="1">
    <location>
        <begin position="371"/>
        <end position="389"/>
    </location>
</feature>
<feature type="region of interest" description="Disordered" evidence="1">
    <location>
        <begin position="331"/>
        <end position="408"/>
    </location>
</feature>
<dbReference type="PROSITE" id="PS00109">
    <property type="entry name" value="PROTEIN_KINASE_TYR"/>
    <property type="match status" value="1"/>
</dbReference>
<dbReference type="PANTHER" id="PTHR38248">
    <property type="entry name" value="FUNK1 6"/>
    <property type="match status" value="1"/>
</dbReference>
<dbReference type="Proteomes" id="UP000256964">
    <property type="component" value="Unassembled WGS sequence"/>
</dbReference>
<evidence type="ECO:0000256" key="1">
    <source>
        <dbReference type="SAM" id="MobiDB-lite"/>
    </source>
</evidence>
<sequence>MSISTSCIGTSTCRSVSSAVLQTSPVVYDGWKAELSGRIHIYPGRTTDFIDTFVPSSHSYTLTDDVTGAFSQYRSRKGKEVKSYPGLVTGLNKLVASFDPAHKPTFHNTRKLMMPFPFAAFSENHHASSPDISVGFPGAGTSDESLKLMEWQGICIAMEVKSKPEQDPFVLGRAGKENNRTAIQLSRNARNLLLAHGFLAAFVIGIYGDNVRIARYDHTCAVVSEAFSLRKHPRLLQKFFWHFAHPMIGPTVVGCDPTIRKLHSDEKKWIRSQLRKAGQDVKALTSEIDKGRRVVVLNDADETYKTYLLYHLVDVNARLFSRATTVWRAMEDTRNPNADDSDTASDDSQRSSGDSQRSSGDSQRSSGDSQRSSDDSQRSSDDSEVRSDESEASSEDSQTTQSPTTSTLGKTVIFKEAWRQLVRTPETEFYKRMAQTFGEDETKWKGLARFVCGGDQGQEEVRQWERSSPNASAMSQAERDLRLHTSTSTAPPPQASPAASSARGPAPQNAAFELPYPQHQTFSWTLAKGAMYTHRERSQIRIVVEDVGRPLTTFTNTFELVCAIMAAIEGHKTAWEIAGILHRDVSLGNILISSDPERNGFLHDFDYSSMKPDPPGNPSTSDAEKPSSDDPRKERTGTYYYMALEILETEKIIHDVPQDLQSFYWVLMWVVLRHTEHCLGQGYCAKLFKFGDEGAAAQAKSHWIDPYNAVTGEQDIIFEVKDNAPLTTLIEDFRLLISDSIYHRRGPPPIPLTYDSVLAIFRKAVGSEGWPKTSDFVDCHLLKKTVETAIVGAPGDETLMGVQGEGIDVDVVEDDIDEFDDDMDDVGVPTHCHDDPSPDEPVDDIPPLNDTSALDNGPAVDNDPVIDSDASADDAEPQQEGPTTRSRTKRNAGAAAPAPGPAPSGSSGSSKRRKTNPPPPPVARNGSSSRSRGTKRHTTRRGSGGRGGRS</sequence>
<feature type="domain" description="Fungal-type protein kinase" evidence="2">
    <location>
        <begin position="410"/>
        <end position="671"/>
    </location>
</feature>
<dbReference type="Pfam" id="PF17667">
    <property type="entry name" value="Pkinase_fungal"/>
    <property type="match status" value="2"/>
</dbReference>
<accession>A0A371D109</accession>
<name>A0A371D109_9APHY</name>
<dbReference type="Gene3D" id="1.10.510.10">
    <property type="entry name" value="Transferase(Phosphotransferase) domain 1"/>
    <property type="match status" value="1"/>
</dbReference>
<protein>
    <recommendedName>
        <fullName evidence="2">Fungal-type protein kinase domain-containing protein</fullName>
    </recommendedName>
</protein>
<feature type="compositionally biased region" description="Polar residues" evidence="1">
    <location>
        <begin position="466"/>
        <end position="475"/>
    </location>
</feature>
<evidence type="ECO:0000313" key="3">
    <source>
        <dbReference type="EMBL" id="RDX46240.1"/>
    </source>
</evidence>
<dbReference type="STRING" id="139420.A0A371D109"/>
<proteinExistence type="predicted"/>
<feature type="compositionally biased region" description="Low complexity" evidence="1">
    <location>
        <begin position="395"/>
        <end position="407"/>
    </location>
</feature>
<feature type="domain" description="Fungal-type protein kinase" evidence="2">
    <location>
        <begin position="148"/>
        <end position="334"/>
    </location>
</feature>
<feature type="compositionally biased region" description="Low complexity" evidence="1">
    <location>
        <begin position="496"/>
        <end position="507"/>
    </location>
</feature>
<gene>
    <name evidence="3" type="ORF">OH76DRAFT_1407148</name>
</gene>
<dbReference type="GO" id="GO:0004672">
    <property type="term" value="F:protein kinase activity"/>
    <property type="evidence" value="ECO:0007669"/>
    <property type="project" value="InterPro"/>
</dbReference>
<keyword evidence="4" id="KW-1185">Reference proteome</keyword>
<feature type="region of interest" description="Disordered" evidence="1">
    <location>
        <begin position="819"/>
        <end position="950"/>
    </location>
</feature>
<feature type="compositionally biased region" description="Acidic residues" evidence="1">
    <location>
        <begin position="864"/>
        <end position="877"/>
    </location>
</feature>
<dbReference type="SUPFAM" id="SSF56112">
    <property type="entry name" value="Protein kinase-like (PK-like)"/>
    <property type="match status" value="1"/>
</dbReference>